<dbReference type="AlphaFoldDB" id="A0A4S1X955"/>
<dbReference type="InterPro" id="IPR034122">
    <property type="entry name" value="Retropepsin-like_bacterial"/>
</dbReference>
<dbReference type="RefSeq" id="WP_135964480.1">
    <property type="nucleotide sequence ID" value="NZ_SRXT01000005.1"/>
</dbReference>
<proteinExistence type="predicted"/>
<dbReference type="EC" id="3.4.23.-" evidence="3"/>
<dbReference type="GO" id="GO:0004190">
    <property type="term" value="F:aspartic-type endopeptidase activity"/>
    <property type="evidence" value="ECO:0007669"/>
    <property type="project" value="InterPro"/>
</dbReference>
<keyword evidence="3" id="KW-0645">Protease</keyword>
<dbReference type="InterPro" id="IPR001969">
    <property type="entry name" value="Aspartic_peptidase_AS"/>
</dbReference>
<dbReference type="Pfam" id="PF13975">
    <property type="entry name" value="gag-asp_proteas"/>
    <property type="match status" value="1"/>
</dbReference>
<evidence type="ECO:0000256" key="1">
    <source>
        <dbReference type="ARBA" id="ARBA00022801"/>
    </source>
</evidence>
<gene>
    <name evidence="3" type="ORF">E5A73_14120</name>
</gene>
<sequence length="159" mass="17145">MRWAFLSVVAVGIVIGVMAPVRRAPAPVAGIAEAAPADVPVETVIKPDSNGHFLAFAQVDGETIRFVVDTGADMVALTLDDARRAKVKFDEDQFQVVARGASGDVMGQRVVIDDIVLDGKRVRDVHAAVVEDLDVSLLGQSYLRKLRSVHLAGDEMRLR</sequence>
<dbReference type="OrthoDB" id="7595324at2"/>
<dbReference type="NCBIfam" id="TIGR02281">
    <property type="entry name" value="clan_AA_DTGA"/>
    <property type="match status" value="1"/>
</dbReference>
<comment type="caution">
    <text evidence="3">The sequence shown here is derived from an EMBL/GenBank/DDBJ whole genome shotgun (WGS) entry which is preliminary data.</text>
</comment>
<dbReference type="Gene3D" id="2.40.70.10">
    <property type="entry name" value="Acid Proteases"/>
    <property type="match status" value="1"/>
</dbReference>
<dbReference type="CDD" id="cd05483">
    <property type="entry name" value="retropepsin_like_bacteria"/>
    <property type="match status" value="1"/>
</dbReference>
<accession>A0A4S1X955</accession>
<evidence type="ECO:0000313" key="4">
    <source>
        <dbReference type="Proteomes" id="UP000306147"/>
    </source>
</evidence>
<dbReference type="EMBL" id="SRXT01000005">
    <property type="protein sequence ID" value="TGX52774.1"/>
    <property type="molecule type" value="Genomic_DNA"/>
</dbReference>
<dbReference type="GO" id="GO:0006508">
    <property type="term" value="P:proteolysis"/>
    <property type="evidence" value="ECO:0007669"/>
    <property type="project" value="UniProtKB-KW"/>
</dbReference>
<organism evidence="3 4">
    <name type="scientific">Sphingomonas gei</name>
    <dbReference type="NCBI Taxonomy" id="1395960"/>
    <lineage>
        <taxon>Bacteria</taxon>
        <taxon>Pseudomonadati</taxon>
        <taxon>Pseudomonadota</taxon>
        <taxon>Alphaproteobacteria</taxon>
        <taxon>Sphingomonadales</taxon>
        <taxon>Sphingomonadaceae</taxon>
        <taxon>Sphingomonas</taxon>
    </lineage>
</organism>
<dbReference type="InterPro" id="IPR011969">
    <property type="entry name" value="Clan_AA_Asp_peptidase_C"/>
</dbReference>
<dbReference type="InterPro" id="IPR021109">
    <property type="entry name" value="Peptidase_aspartic_dom_sf"/>
</dbReference>
<evidence type="ECO:0000313" key="3">
    <source>
        <dbReference type="EMBL" id="TGX52774.1"/>
    </source>
</evidence>
<dbReference type="Proteomes" id="UP000306147">
    <property type="component" value="Unassembled WGS sequence"/>
</dbReference>
<dbReference type="PROSITE" id="PS00141">
    <property type="entry name" value="ASP_PROTEASE"/>
    <property type="match status" value="1"/>
</dbReference>
<dbReference type="PROSITE" id="PS50175">
    <property type="entry name" value="ASP_PROT_RETROV"/>
    <property type="match status" value="1"/>
</dbReference>
<evidence type="ECO:0000259" key="2">
    <source>
        <dbReference type="PROSITE" id="PS50175"/>
    </source>
</evidence>
<keyword evidence="4" id="KW-1185">Reference proteome</keyword>
<reference evidence="3 4" key="1">
    <citation type="submission" date="2019-04" db="EMBL/GenBank/DDBJ databases">
        <title>Sphingomonas psychrotolerans sp. nov., isolated from soil in the Tianshan Mountains, Xinjiang, China.</title>
        <authorList>
            <person name="Luo Y."/>
            <person name="Sheng H."/>
        </authorList>
    </citation>
    <scope>NUCLEOTIDE SEQUENCE [LARGE SCALE GENOMIC DNA]</scope>
    <source>
        <strain evidence="3 4">ZFGT-11</strain>
    </source>
</reference>
<feature type="domain" description="Peptidase A2" evidence="2">
    <location>
        <begin position="64"/>
        <end position="142"/>
    </location>
</feature>
<dbReference type="InterPro" id="IPR001995">
    <property type="entry name" value="Peptidase_A2_cat"/>
</dbReference>
<protein>
    <submittedName>
        <fullName evidence="3">TIGR02281 family clan AA aspartic protease</fullName>
        <ecNumber evidence="3">3.4.23.-</ecNumber>
    </submittedName>
</protein>
<name>A0A4S1X955_9SPHN</name>
<keyword evidence="1 3" id="KW-0378">Hydrolase</keyword>
<dbReference type="SUPFAM" id="SSF50630">
    <property type="entry name" value="Acid proteases"/>
    <property type="match status" value="1"/>
</dbReference>